<protein>
    <submittedName>
        <fullName evidence="4">Protein kinase</fullName>
    </submittedName>
</protein>
<dbReference type="OrthoDB" id="5986190at2759"/>
<reference evidence="4 5" key="1">
    <citation type="submission" date="2018-05" db="EMBL/GenBank/DDBJ databases">
        <title>Genome sequencing and assembly of the regulated plant pathogen Lachnellula willkommii and related sister species for the development of diagnostic species identification markers.</title>
        <authorList>
            <person name="Giroux E."/>
            <person name="Bilodeau G."/>
        </authorList>
    </citation>
    <scope>NUCLEOTIDE SEQUENCE [LARGE SCALE GENOMIC DNA]</scope>
    <source>
        <strain evidence="4 5">CBS 185.66</strain>
    </source>
</reference>
<dbReference type="PROSITE" id="PS50011">
    <property type="entry name" value="PROTEIN_KINASE_DOM"/>
    <property type="match status" value="1"/>
</dbReference>
<dbReference type="Proteomes" id="UP000431533">
    <property type="component" value="Unassembled WGS sequence"/>
</dbReference>
<dbReference type="GO" id="GO:0004674">
    <property type="term" value="F:protein serine/threonine kinase activity"/>
    <property type="evidence" value="ECO:0007669"/>
    <property type="project" value="TreeGrafter"/>
</dbReference>
<feature type="domain" description="VWFA" evidence="3">
    <location>
        <begin position="799"/>
        <end position="999"/>
    </location>
</feature>
<dbReference type="GO" id="GO:0005524">
    <property type="term" value="F:ATP binding"/>
    <property type="evidence" value="ECO:0007669"/>
    <property type="project" value="InterPro"/>
</dbReference>
<feature type="domain" description="Protein kinase" evidence="2">
    <location>
        <begin position="166"/>
        <end position="463"/>
    </location>
</feature>
<feature type="compositionally biased region" description="Basic and acidic residues" evidence="1">
    <location>
        <begin position="469"/>
        <end position="479"/>
    </location>
</feature>
<evidence type="ECO:0000256" key="1">
    <source>
        <dbReference type="SAM" id="MobiDB-lite"/>
    </source>
</evidence>
<dbReference type="RefSeq" id="XP_031002704.1">
    <property type="nucleotide sequence ID" value="XM_031152197.1"/>
</dbReference>
<evidence type="ECO:0000313" key="4">
    <source>
        <dbReference type="EMBL" id="TVY23916.1"/>
    </source>
</evidence>
<keyword evidence="5" id="KW-1185">Reference proteome</keyword>
<dbReference type="Pfam" id="PF00069">
    <property type="entry name" value="Pkinase"/>
    <property type="match status" value="1"/>
</dbReference>
<dbReference type="PROSITE" id="PS50234">
    <property type="entry name" value="VWFA"/>
    <property type="match status" value="1"/>
</dbReference>
<dbReference type="SMART" id="SM00220">
    <property type="entry name" value="S_TKc"/>
    <property type="match status" value="1"/>
</dbReference>
<organism evidence="4 5">
    <name type="scientific">Lachnellula hyalina</name>
    <dbReference type="NCBI Taxonomy" id="1316788"/>
    <lineage>
        <taxon>Eukaryota</taxon>
        <taxon>Fungi</taxon>
        <taxon>Dikarya</taxon>
        <taxon>Ascomycota</taxon>
        <taxon>Pezizomycotina</taxon>
        <taxon>Leotiomycetes</taxon>
        <taxon>Helotiales</taxon>
        <taxon>Lachnaceae</taxon>
        <taxon>Lachnellula</taxon>
    </lineage>
</organism>
<dbReference type="EMBL" id="QGMH01000155">
    <property type="protein sequence ID" value="TVY23916.1"/>
    <property type="molecule type" value="Genomic_DNA"/>
</dbReference>
<dbReference type="CDD" id="cd00180">
    <property type="entry name" value="PKc"/>
    <property type="match status" value="1"/>
</dbReference>
<evidence type="ECO:0000259" key="3">
    <source>
        <dbReference type="PROSITE" id="PS50234"/>
    </source>
</evidence>
<dbReference type="GeneID" id="41987465"/>
<feature type="region of interest" description="Disordered" evidence="1">
    <location>
        <begin position="727"/>
        <end position="761"/>
    </location>
</feature>
<proteinExistence type="predicted"/>
<keyword evidence="4" id="KW-0418">Kinase</keyword>
<keyword evidence="4" id="KW-0808">Transferase</keyword>
<feature type="compositionally biased region" description="Basic and acidic residues" evidence="1">
    <location>
        <begin position="621"/>
        <end position="632"/>
    </location>
</feature>
<accession>A0A8H8QXK8</accession>
<dbReference type="InterPro" id="IPR002035">
    <property type="entry name" value="VWF_A"/>
</dbReference>
<comment type="caution">
    <text evidence="4">The sequence shown here is derived from an EMBL/GenBank/DDBJ whole genome shotgun (WGS) entry which is preliminary data.</text>
</comment>
<feature type="compositionally biased region" description="Pro residues" evidence="1">
    <location>
        <begin position="483"/>
        <end position="494"/>
    </location>
</feature>
<name>A0A8H8QXK8_9HELO</name>
<dbReference type="PANTHER" id="PTHR24359">
    <property type="entry name" value="SERINE/THREONINE-PROTEIN KINASE SBK1"/>
    <property type="match status" value="1"/>
</dbReference>
<gene>
    <name evidence="4" type="primary">wis1_1</name>
    <name evidence="4" type="ORF">LHYA1_G007267</name>
</gene>
<feature type="compositionally biased region" description="Basic and acidic residues" evidence="1">
    <location>
        <begin position="584"/>
        <end position="594"/>
    </location>
</feature>
<dbReference type="InterPro" id="IPR000719">
    <property type="entry name" value="Prot_kinase_dom"/>
</dbReference>
<dbReference type="AlphaFoldDB" id="A0A8H8QXK8"/>
<feature type="compositionally biased region" description="Polar residues" evidence="1">
    <location>
        <begin position="557"/>
        <end position="573"/>
    </location>
</feature>
<dbReference type="InterPro" id="IPR011009">
    <property type="entry name" value="Kinase-like_dom_sf"/>
</dbReference>
<dbReference type="Gene3D" id="1.10.510.10">
    <property type="entry name" value="Transferase(Phosphotransferase) domain 1"/>
    <property type="match status" value="1"/>
</dbReference>
<dbReference type="PANTHER" id="PTHR24359:SF1">
    <property type="entry name" value="INHIBITOR OF NUCLEAR FACTOR KAPPA-B KINASE EPSILON SUBUNIT HOMOLOG 1-RELATED"/>
    <property type="match status" value="1"/>
</dbReference>
<feature type="region of interest" description="Disordered" evidence="1">
    <location>
        <begin position="535"/>
        <end position="701"/>
    </location>
</feature>
<evidence type="ECO:0000259" key="2">
    <source>
        <dbReference type="PROSITE" id="PS50011"/>
    </source>
</evidence>
<feature type="compositionally biased region" description="Polar residues" evidence="1">
    <location>
        <begin position="598"/>
        <end position="609"/>
    </location>
</feature>
<feature type="region of interest" description="Disordered" evidence="1">
    <location>
        <begin position="469"/>
        <end position="501"/>
    </location>
</feature>
<dbReference type="SUPFAM" id="SSF56112">
    <property type="entry name" value="Protein kinase-like (PK-like)"/>
    <property type="match status" value="1"/>
</dbReference>
<sequence>MTSPRGQRNYEKVIQGFQSWMNRQHTLEVFDPEKSPASTRPFMVMNDLQNYLTDNNNQKLNGIIDVLFDDSDGFIPTDIIPDYVAVFSILLKINKGPYIKYFTRHGSLNDAKLPFDPKTPPQHWPVGDNHSDFLENFCKHQWAFCAPPLPPATSDQYFDSKTVLPITFKKTLQSGISANLSLIHVHPCYNKLLPEKERRQGLETAASRFVLKQYSTKDAERYYQTEVAAFGKMRSNPNIIGFYGNFTRGDSYNILLEYADEGTLESYFEKQAPPRDGEEVIKCHHDVKPTNILVLSNGSTNAHDFQFKLADLGISNFKPKQKRSMTTSESGTRTYGAPELYRPAGAHNHKLPIGPDADLWSLGCIFSEAGRWLVNGHHGVLEYRRERAAETSQIGDFRDGDCFHNGVCTLKSVDKCHEKCADGLIRKDFITQKVFEHMIPAMLARPGERFTARNLYFMADRLIKKAREDLRKASSRPRDSLAGPPPPPPPPKLPPGKKSRTVNELEIPTSYYPRGPFQYSEEGANLERQSTLLNEIRSNSPESMLESRVATRDTLRRPQSTTGTSSLANSGMSPFSEKVTWESSKIRPDDEQYRSHQRTGSRSSTQHTASYRIPRGMHPSNHSDDPPPRNDVLDVQSAGAMAGMLSNRKPLNHRISTGNEYRRSHNSDSDGLSAVEAPSNPAKSHETASHSRPFSALSDRPIKEVYNPQTSEASSDNVCLDEPGVIPNRLLSRRGGRRQTKTEFGKITPPPSRSPPPSQSIKDVLKWKKERKEDKFWTLWTREKKMPHWDLLERVKDRDHVFLIDDSVSMKPHWNKSNDSPGVVEVFEALSYLVKETDDDGIDLLFTVSGDRVSDRKSTKKLVQLVKEREHKGDTDINLRLNRLFEDYKAEFEKKKSRFSKDLKKVKPLSLYILTNGVWEKGSDLSEIIRLLVKRLEDIGKTREQVGIEFISFGADPVGLRRMKYLDFELSLSMYVVFHAFTFSPDSNKTNRIIYYRDIIDHEPSDGNVWKMLLGSFNNTWDNDDDLKRQSHLSHRTLDADSVNDKQVYDT</sequence>
<evidence type="ECO:0000313" key="5">
    <source>
        <dbReference type="Proteomes" id="UP000431533"/>
    </source>
</evidence>
<feature type="compositionally biased region" description="Pro residues" evidence="1">
    <location>
        <begin position="748"/>
        <end position="758"/>
    </location>
</feature>